<gene>
    <name evidence="2" type="ORF">HJC23_011982</name>
</gene>
<feature type="compositionally biased region" description="Basic residues" evidence="1">
    <location>
        <begin position="400"/>
        <end position="416"/>
    </location>
</feature>
<sequence length="485" mass="54487">MSLPARRKSAPAETLAFSIVNMNTSDQSTDFQSTSLHVFESKKWWSEFRGELLKQKVTNAQGVKMMLQQFIQENESEIKTECESKLKRLSSTCSETEASTTIGSVLSRMAMSIRGDGVRRTGSTSSQHSSLTKEDSWKKKAPGFASLLTNPVDASTRTFFSDESERSWSYLDESYRNMDEYQNVIRGDTGIFSVHTIATKHGDNERRRSSNTFSFGRKLSHSSIDSSGVSSTSLISRLSENLSFAEVDPYVDDDDDRSVCSTVGDFYSAGEDLYSSQYQADYAASISDEDEIPPDEKEDEDSDRSNNGEFEFPSESRRVFHAKVSAGSLSSTNGSQRSLRPTKEQMHPNEISDVTVLREVFGSGDSQHSKTSLRRVPPSFYLDQMNEQTDSILPQPYKPSSRRRRRKSCNVKRRTSHDKSAKNHSSQAAALEPNIVKQRPEIREVEFRSPDDKTVVIDWGDSNALLDLLFEKTADDSDSISSEYT</sequence>
<feature type="compositionally biased region" description="Polar residues" evidence="1">
    <location>
        <begin position="327"/>
        <end position="339"/>
    </location>
</feature>
<reference evidence="2 3" key="1">
    <citation type="journal article" date="2020" name="G3 (Bethesda)">
        <title>Improved Reference Genome for Cyclotella cryptica CCMP332, a Model for Cell Wall Morphogenesis, Salinity Adaptation, and Lipid Production in Diatoms (Bacillariophyta).</title>
        <authorList>
            <person name="Roberts W.R."/>
            <person name="Downey K.M."/>
            <person name="Ruck E.C."/>
            <person name="Traller J.C."/>
            <person name="Alverson A.J."/>
        </authorList>
    </citation>
    <scope>NUCLEOTIDE SEQUENCE [LARGE SCALE GENOMIC DNA]</scope>
    <source>
        <strain evidence="2 3">CCMP332</strain>
    </source>
</reference>
<feature type="region of interest" description="Disordered" evidence="1">
    <location>
        <begin position="117"/>
        <end position="137"/>
    </location>
</feature>
<accession>A0ABD3QQN0</accession>
<dbReference type="EMBL" id="JABMIG020000018">
    <property type="protein sequence ID" value="KAL3802658.1"/>
    <property type="molecule type" value="Genomic_DNA"/>
</dbReference>
<organism evidence="2 3">
    <name type="scientific">Cyclotella cryptica</name>
    <dbReference type="NCBI Taxonomy" id="29204"/>
    <lineage>
        <taxon>Eukaryota</taxon>
        <taxon>Sar</taxon>
        <taxon>Stramenopiles</taxon>
        <taxon>Ochrophyta</taxon>
        <taxon>Bacillariophyta</taxon>
        <taxon>Coscinodiscophyceae</taxon>
        <taxon>Thalassiosirophycidae</taxon>
        <taxon>Stephanodiscales</taxon>
        <taxon>Stephanodiscaceae</taxon>
        <taxon>Cyclotella</taxon>
    </lineage>
</organism>
<feature type="compositionally biased region" description="Polar residues" evidence="1">
    <location>
        <begin position="121"/>
        <end position="130"/>
    </location>
</feature>
<feature type="region of interest" description="Disordered" evidence="1">
    <location>
        <begin position="288"/>
        <end position="350"/>
    </location>
</feature>
<comment type="caution">
    <text evidence="2">The sequence shown here is derived from an EMBL/GenBank/DDBJ whole genome shotgun (WGS) entry which is preliminary data.</text>
</comment>
<evidence type="ECO:0000313" key="3">
    <source>
        <dbReference type="Proteomes" id="UP001516023"/>
    </source>
</evidence>
<evidence type="ECO:0000256" key="1">
    <source>
        <dbReference type="SAM" id="MobiDB-lite"/>
    </source>
</evidence>
<dbReference type="Proteomes" id="UP001516023">
    <property type="component" value="Unassembled WGS sequence"/>
</dbReference>
<proteinExistence type="predicted"/>
<feature type="compositionally biased region" description="Acidic residues" evidence="1">
    <location>
        <begin position="288"/>
        <end position="302"/>
    </location>
</feature>
<name>A0ABD3QQN0_9STRA</name>
<feature type="region of interest" description="Disordered" evidence="1">
    <location>
        <begin position="385"/>
        <end position="437"/>
    </location>
</feature>
<evidence type="ECO:0000313" key="2">
    <source>
        <dbReference type="EMBL" id="KAL3802658.1"/>
    </source>
</evidence>
<keyword evidence="3" id="KW-1185">Reference proteome</keyword>
<dbReference type="AlphaFoldDB" id="A0ABD3QQN0"/>
<protein>
    <submittedName>
        <fullName evidence="2">Uncharacterized protein</fullName>
    </submittedName>
</protein>